<proteinExistence type="predicted"/>
<dbReference type="Proteomes" id="UP000739538">
    <property type="component" value="Unassembled WGS sequence"/>
</dbReference>
<gene>
    <name evidence="2" type="ORF">KDA27_26885</name>
</gene>
<reference evidence="2" key="1">
    <citation type="submission" date="2020-04" db="EMBL/GenBank/DDBJ databases">
        <authorList>
            <person name="Zhang T."/>
        </authorList>
    </citation>
    <scope>NUCLEOTIDE SEQUENCE</scope>
    <source>
        <strain evidence="2">HKST-UBA02</strain>
    </source>
</reference>
<evidence type="ECO:0008006" key="4">
    <source>
        <dbReference type="Google" id="ProtNLM"/>
    </source>
</evidence>
<dbReference type="EMBL" id="JAGQHS010000350">
    <property type="protein sequence ID" value="MCA9759449.1"/>
    <property type="molecule type" value="Genomic_DNA"/>
</dbReference>
<evidence type="ECO:0000313" key="2">
    <source>
        <dbReference type="EMBL" id="MCA9759449.1"/>
    </source>
</evidence>
<accession>A0A956NLS1</accession>
<feature type="compositionally biased region" description="Low complexity" evidence="1">
    <location>
        <begin position="360"/>
        <end position="392"/>
    </location>
</feature>
<dbReference type="AlphaFoldDB" id="A0A956NLS1"/>
<feature type="region of interest" description="Disordered" evidence="1">
    <location>
        <begin position="352"/>
        <end position="399"/>
    </location>
</feature>
<sequence>TSPVPNEVRLQHLSADGDLLWGGGSLCGITGVTSLDSIFNHGVLADGNGGLFLSYDEFAGNDTGGLNVRAARLDARGAPMWGTGNGIMVCSRPLDQFANAPLPDGEGGILLFWYSRHSPDFFDYVGGQRLDENGNALWTPNGAQVLPLSNYLSDVMSDGEGGAWISVWQWGDDRDNYLQRVTNDAVPVYDEMIPISLAPNRQYGAGLASDGAGGCILVWTDWRNGGAMEQDIYFQHVDAAGQVLEQVDGAPVTTEPEIQGADWAITSDGNGATFVVWDNNSPFDGIFAERLPCSDPADVGELAVQMNPGLRISPNPFPPAHGTARIDLSGVVATDSPIERIEIFDIGGRRLETLEPSRQASPTSRGSASPGSGSSGSTSAGSASPGSASGSSFVWDGTDREGHAVPSGVYKVRAITESRTFGGSIIVTR</sequence>
<dbReference type="Gene3D" id="2.60.40.4070">
    <property type="match status" value="1"/>
</dbReference>
<comment type="caution">
    <text evidence="2">The sequence shown here is derived from an EMBL/GenBank/DDBJ whole genome shotgun (WGS) entry which is preliminary data.</text>
</comment>
<evidence type="ECO:0000313" key="3">
    <source>
        <dbReference type="Proteomes" id="UP000739538"/>
    </source>
</evidence>
<organism evidence="2 3">
    <name type="scientific">Eiseniibacteriota bacterium</name>
    <dbReference type="NCBI Taxonomy" id="2212470"/>
    <lineage>
        <taxon>Bacteria</taxon>
        <taxon>Candidatus Eiseniibacteriota</taxon>
    </lineage>
</organism>
<evidence type="ECO:0000256" key="1">
    <source>
        <dbReference type="SAM" id="MobiDB-lite"/>
    </source>
</evidence>
<protein>
    <recommendedName>
        <fullName evidence="4">FlgD Ig-like domain-containing protein</fullName>
    </recommendedName>
</protein>
<feature type="non-terminal residue" evidence="2">
    <location>
        <position position="1"/>
    </location>
</feature>
<name>A0A956NLS1_UNCEI</name>
<reference evidence="2" key="2">
    <citation type="journal article" date="2021" name="Microbiome">
        <title>Successional dynamics and alternative stable states in a saline activated sludge microbial community over 9 years.</title>
        <authorList>
            <person name="Wang Y."/>
            <person name="Ye J."/>
            <person name="Ju F."/>
            <person name="Liu L."/>
            <person name="Boyd J.A."/>
            <person name="Deng Y."/>
            <person name="Parks D.H."/>
            <person name="Jiang X."/>
            <person name="Yin X."/>
            <person name="Woodcroft B.J."/>
            <person name="Tyson G.W."/>
            <person name="Hugenholtz P."/>
            <person name="Polz M.F."/>
            <person name="Zhang T."/>
        </authorList>
    </citation>
    <scope>NUCLEOTIDE SEQUENCE</scope>
    <source>
        <strain evidence="2">HKST-UBA02</strain>
    </source>
</reference>